<dbReference type="GO" id="GO:0005737">
    <property type="term" value="C:cytoplasm"/>
    <property type="evidence" value="ECO:0007669"/>
    <property type="project" value="TreeGrafter"/>
</dbReference>
<evidence type="ECO:0000313" key="7">
    <source>
        <dbReference type="Proteomes" id="UP001163823"/>
    </source>
</evidence>
<reference evidence="6 7" key="1">
    <citation type="journal article" date="2023" name="Science">
        <title>Elucidation of the pathway for biosynthesis of saponin adjuvants from the soapbark tree.</title>
        <authorList>
            <person name="Reed J."/>
            <person name="Orme A."/>
            <person name="El-Demerdash A."/>
            <person name="Owen C."/>
            <person name="Martin L.B.B."/>
            <person name="Misra R.C."/>
            <person name="Kikuchi S."/>
            <person name="Rejzek M."/>
            <person name="Martin A.C."/>
            <person name="Harkess A."/>
            <person name="Leebens-Mack J."/>
            <person name="Louveau T."/>
            <person name="Stephenson M.J."/>
            <person name="Osbourn A."/>
        </authorList>
    </citation>
    <scope>NUCLEOTIDE SEQUENCE [LARGE SCALE GENOMIC DNA]</scope>
    <source>
        <strain evidence="6">S10</strain>
    </source>
</reference>
<dbReference type="GO" id="GO:0010279">
    <property type="term" value="F:indole-3-acetic acid amido synthetase activity"/>
    <property type="evidence" value="ECO:0007669"/>
    <property type="project" value="TreeGrafter"/>
</dbReference>
<dbReference type="Pfam" id="PF23572">
    <property type="entry name" value="GH3_C"/>
    <property type="match status" value="1"/>
</dbReference>
<accession>A0AAD7VMK3</accession>
<dbReference type="Proteomes" id="UP001163823">
    <property type="component" value="Chromosome 1"/>
</dbReference>
<proteinExistence type="inferred from homology"/>
<dbReference type="InterPro" id="IPR004993">
    <property type="entry name" value="GH3"/>
</dbReference>
<organism evidence="6 7">
    <name type="scientific">Quillaja saponaria</name>
    <name type="common">Soap bark tree</name>
    <dbReference type="NCBI Taxonomy" id="32244"/>
    <lineage>
        <taxon>Eukaryota</taxon>
        <taxon>Viridiplantae</taxon>
        <taxon>Streptophyta</taxon>
        <taxon>Embryophyta</taxon>
        <taxon>Tracheophyta</taxon>
        <taxon>Spermatophyta</taxon>
        <taxon>Magnoliopsida</taxon>
        <taxon>eudicotyledons</taxon>
        <taxon>Gunneridae</taxon>
        <taxon>Pentapetalae</taxon>
        <taxon>rosids</taxon>
        <taxon>fabids</taxon>
        <taxon>Fabales</taxon>
        <taxon>Quillajaceae</taxon>
        <taxon>Quillaja</taxon>
    </lineage>
</organism>
<name>A0AAD7VMK3_QUISA</name>
<dbReference type="InterPro" id="IPR055377">
    <property type="entry name" value="GH3_M"/>
</dbReference>
<dbReference type="PANTHER" id="PTHR31901:SF63">
    <property type="entry name" value="INDOLE-3-ACETIC ACID-AMIDO SYNTHETASE GH3.6-LIKE"/>
    <property type="match status" value="1"/>
</dbReference>
<evidence type="ECO:0000256" key="3">
    <source>
        <dbReference type="SAM" id="MobiDB-lite"/>
    </source>
</evidence>
<evidence type="ECO:0000313" key="6">
    <source>
        <dbReference type="EMBL" id="KAJ7981367.1"/>
    </source>
</evidence>
<sequence>MRPTLNVVRSEDRESSDENNNMVADYNKKALNFIKEVTSKADEIQKQVLSEILTQNANIEYLQRHGLDGCTDRETFKKMIPVVDYENIKPDIDRIANGNTSPILCYEPISEFFTSSATSGGECKLIPMTEDAIQKTLLFFSLLMPVMDQFIPGLDKGKGIKFSFIRKETKTPGGLVARPATISILKSQNLITDRTYDPYANYMTSPKEVILCPDWYQSMYTQLLCGLCHNKQVLHVGATFASGIVYAIKFLKKHWFLLCNDIRKGELDPKITDPSVRETVMKILKPNPILANLVESQCAKGSWEGIIIKLWPNTKYISTIVTGTMSHYSGVLDYYSNCLPLVSPIYVSSDCHFALSLNPLLKPNDISYTFIPTMGYFEFLPVNREDTNFISEPRVSLTNNERLYRYRIGDILLVTGFTNKTPQFSYMCRKNVVLSIDADKTDEVEIQNAVENAANNLLQFDATLTEYTSYADMSSIPGHYVLYWEIDLRGQIPIHPSVIDNCCIVVEESLNSVYKTLRVVDKSIGPLEIKVVESGTFDKLMDYVLSKGASASQYKTPRCVKHASIIKLLNSNAVSNHFSPTCPKWVSYS</sequence>
<evidence type="ECO:0000259" key="5">
    <source>
        <dbReference type="Pfam" id="PF23572"/>
    </source>
</evidence>
<comment type="similarity">
    <text evidence="1">Belongs to the IAA-amido conjugating enzyme family.</text>
</comment>
<evidence type="ECO:0000259" key="4">
    <source>
        <dbReference type="Pfam" id="PF23571"/>
    </source>
</evidence>
<dbReference type="PANTHER" id="PTHR31901">
    <property type="entry name" value="GH3 DOMAIN-CONTAINING PROTEIN"/>
    <property type="match status" value="1"/>
</dbReference>
<dbReference type="Pfam" id="PF03321">
    <property type="entry name" value="GH3"/>
    <property type="match status" value="1"/>
</dbReference>
<gene>
    <name evidence="6" type="ORF">O6P43_000638</name>
</gene>
<dbReference type="AlphaFoldDB" id="A0AAD7VMK3"/>
<keyword evidence="7" id="KW-1185">Reference proteome</keyword>
<dbReference type="EMBL" id="JARAOO010000001">
    <property type="protein sequence ID" value="KAJ7981367.1"/>
    <property type="molecule type" value="Genomic_DNA"/>
</dbReference>
<evidence type="ECO:0000256" key="1">
    <source>
        <dbReference type="ARBA" id="ARBA00008068"/>
    </source>
</evidence>
<protein>
    <submittedName>
        <fullName evidence="6">Indole-3-acetic acid-amido synthetase GH3.3</fullName>
    </submittedName>
</protein>
<keyword evidence="2" id="KW-0436">Ligase</keyword>
<feature type="region of interest" description="Disordered" evidence="3">
    <location>
        <begin position="1"/>
        <end position="21"/>
    </location>
</feature>
<evidence type="ECO:0000256" key="2">
    <source>
        <dbReference type="ARBA" id="ARBA00022598"/>
    </source>
</evidence>
<feature type="domain" description="GH3 middle" evidence="4">
    <location>
        <begin position="368"/>
        <end position="429"/>
    </location>
</feature>
<dbReference type="Pfam" id="PF23571">
    <property type="entry name" value="GH3_M"/>
    <property type="match status" value="1"/>
</dbReference>
<dbReference type="KEGG" id="qsa:O6P43_000638"/>
<feature type="domain" description="GH3 C-terminal" evidence="5">
    <location>
        <begin position="445"/>
        <end position="562"/>
    </location>
</feature>
<dbReference type="InterPro" id="IPR055378">
    <property type="entry name" value="GH3_C"/>
</dbReference>
<comment type="caution">
    <text evidence="6">The sequence shown here is derived from an EMBL/GenBank/DDBJ whole genome shotgun (WGS) entry which is preliminary data.</text>
</comment>